<evidence type="ECO:0000313" key="2">
    <source>
        <dbReference type="Proteomes" id="UP000670947"/>
    </source>
</evidence>
<name>A0ABS3WH15_9BACL</name>
<protein>
    <recommendedName>
        <fullName evidence="3">DUF2642 domain-containing protein</fullName>
    </recommendedName>
</protein>
<reference evidence="1 2" key="1">
    <citation type="submission" date="2021-03" db="EMBL/GenBank/DDBJ databases">
        <title>Paenibacillus artemisicola MWE-103 whole genome sequence.</title>
        <authorList>
            <person name="Ham Y.J."/>
        </authorList>
    </citation>
    <scope>NUCLEOTIDE SEQUENCE [LARGE SCALE GENOMIC DNA]</scope>
    <source>
        <strain evidence="1 2">MWE-103</strain>
    </source>
</reference>
<evidence type="ECO:0008006" key="3">
    <source>
        <dbReference type="Google" id="ProtNLM"/>
    </source>
</evidence>
<gene>
    <name evidence="1" type="ORF">I8J29_25855</name>
</gene>
<accession>A0ABS3WH15</accession>
<evidence type="ECO:0000313" key="1">
    <source>
        <dbReference type="EMBL" id="MBO7747617.1"/>
    </source>
</evidence>
<dbReference type="Proteomes" id="UP000670947">
    <property type="component" value="Unassembled WGS sequence"/>
</dbReference>
<comment type="caution">
    <text evidence="1">The sequence shown here is derived from an EMBL/GenBank/DDBJ whole genome shotgun (WGS) entry which is preliminary data.</text>
</comment>
<proteinExistence type="predicted"/>
<keyword evidence="2" id="KW-1185">Reference proteome</keyword>
<organism evidence="1 2">
    <name type="scientific">Paenibacillus artemisiicola</name>
    <dbReference type="NCBI Taxonomy" id="1172618"/>
    <lineage>
        <taxon>Bacteria</taxon>
        <taxon>Bacillati</taxon>
        <taxon>Bacillota</taxon>
        <taxon>Bacilli</taxon>
        <taxon>Bacillales</taxon>
        <taxon>Paenibacillaceae</taxon>
        <taxon>Paenibacillus</taxon>
    </lineage>
</organism>
<sequence>METPLEKWIGKQVLADMAGKRSVEGIVIEAGPDLLVVQDRERFIYMPLAHVQRVRESFGGGESGAPAPAYRGEVASMERMLKAAEGRYVELQVGGSVLEGFVTAVKPDYLQIYTPLYPGLIVALKHLKWLVPYPKEYDPYPSAAVGASAKDAARRQRLAESFREQVKLAEGRLALLNVGGPAEIVGMVRQAGGGMVEIGDANGESAYYLLDHLKSLYLPAL</sequence>
<dbReference type="EMBL" id="JAGGDJ010000036">
    <property type="protein sequence ID" value="MBO7747617.1"/>
    <property type="molecule type" value="Genomic_DNA"/>
</dbReference>
<dbReference type="RefSeq" id="WP_208850258.1">
    <property type="nucleotide sequence ID" value="NZ_JAGGDJ010000036.1"/>
</dbReference>